<dbReference type="GO" id="GO:0008270">
    <property type="term" value="F:zinc ion binding"/>
    <property type="evidence" value="ECO:0007669"/>
    <property type="project" value="UniProtKB-KW"/>
</dbReference>
<feature type="compositionally biased region" description="Low complexity" evidence="10">
    <location>
        <begin position="133"/>
        <end position="153"/>
    </location>
</feature>
<keyword evidence="8" id="KW-0804">Transcription</keyword>
<dbReference type="AlphaFoldDB" id="A0AAD7L8Y3"/>
<keyword evidence="9" id="KW-0539">Nucleus</keyword>
<comment type="caution">
    <text evidence="12">The sequence shown here is derived from an EMBL/GenBank/DDBJ whole genome shotgun (WGS) entry which is preliminary data.</text>
</comment>
<evidence type="ECO:0000256" key="5">
    <source>
        <dbReference type="ARBA" id="ARBA00023015"/>
    </source>
</evidence>
<evidence type="ECO:0000256" key="10">
    <source>
        <dbReference type="SAM" id="MobiDB-lite"/>
    </source>
</evidence>
<protein>
    <submittedName>
        <fullName evidence="12">Zinc-finger homeodomain protein</fullName>
    </submittedName>
</protein>
<dbReference type="Gene3D" id="1.10.10.60">
    <property type="entry name" value="Homeodomain-like"/>
    <property type="match status" value="1"/>
</dbReference>
<feature type="region of interest" description="Disordered" evidence="10">
    <location>
        <begin position="98"/>
        <end position="172"/>
    </location>
</feature>
<dbReference type="GO" id="GO:0050793">
    <property type="term" value="P:regulation of developmental process"/>
    <property type="evidence" value="ECO:0007669"/>
    <property type="project" value="TreeGrafter"/>
</dbReference>
<keyword evidence="2" id="KW-0479">Metal-binding</keyword>
<keyword evidence="6 12" id="KW-0238">DNA-binding</keyword>
<keyword evidence="3 12" id="KW-0863">Zinc-finger</keyword>
<comment type="subcellular location">
    <subcellularLocation>
        <location evidence="1">Nucleus</location>
    </subcellularLocation>
</comment>
<evidence type="ECO:0000259" key="11">
    <source>
        <dbReference type="PROSITE" id="PS51523"/>
    </source>
</evidence>
<dbReference type="GO" id="GO:0005634">
    <property type="term" value="C:nucleus"/>
    <property type="evidence" value="ECO:0007669"/>
    <property type="project" value="UniProtKB-SubCell"/>
</dbReference>
<dbReference type="InterPro" id="IPR006455">
    <property type="entry name" value="Homeodomain_ZF_HD"/>
</dbReference>
<feature type="compositionally biased region" description="Pro residues" evidence="10">
    <location>
        <begin position="116"/>
        <end position="125"/>
    </location>
</feature>
<feature type="domain" description="ZF-HD dimerization-type" evidence="11">
    <location>
        <begin position="48"/>
        <end position="99"/>
    </location>
</feature>
<proteinExistence type="predicted"/>
<evidence type="ECO:0000256" key="9">
    <source>
        <dbReference type="ARBA" id="ARBA00023242"/>
    </source>
</evidence>
<name>A0AAD7L8Y3_QUISA</name>
<dbReference type="NCBIfam" id="TIGR01566">
    <property type="entry name" value="ZF_HD_prot_N"/>
    <property type="match status" value="1"/>
</dbReference>
<dbReference type="Proteomes" id="UP001163823">
    <property type="component" value="Chromosome 10"/>
</dbReference>
<evidence type="ECO:0000256" key="6">
    <source>
        <dbReference type="ARBA" id="ARBA00023125"/>
    </source>
</evidence>
<evidence type="ECO:0000256" key="3">
    <source>
        <dbReference type="ARBA" id="ARBA00022771"/>
    </source>
</evidence>
<dbReference type="InterPro" id="IPR009057">
    <property type="entry name" value="Homeodomain-like_sf"/>
</dbReference>
<feature type="compositionally biased region" description="Pro residues" evidence="10">
    <location>
        <begin position="154"/>
        <end position="164"/>
    </location>
</feature>
<evidence type="ECO:0000256" key="8">
    <source>
        <dbReference type="ARBA" id="ARBA00023163"/>
    </source>
</evidence>
<dbReference type="PANTHER" id="PTHR31948">
    <property type="entry name" value="ZINC-FINGER HOMEODOMAIN PROTEIN 2"/>
    <property type="match status" value="1"/>
</dbReference>
<keyword evidence="13" id="KW-1185">Reference proteome</keyword>
<dbReference type="InterPro" id="IPR006456">
    <property type="entry name" value="ZF_HD_homeobox_Cys/His_dimer"/>
</dbReference>
<gene>
    <name evidence="12" type="ORF">O6P43_025463</name>
</gene>
<dbReference type="GO" id="GO:0000976">
    <property type="term" value="F:transcription cis-regulatory region binding"/>
    <property type="evidence" value="ECO:0007669"/>
    <property type="project" value="TreeGrafter"/>
</dbReference>
<dbReference type="NCBIfam" id="TIGR01565">
    <property type="entry name" value="homeo_ZF_HD"/>
    <property type="match status" value="1"/>
</dbReference>
<dbReference type="Pfam" id="PF04770">
    <property type="entry name" value="ZF-HD_dimer"/>
    <property type="match status" value="1"/>
</dbReference>
<dbReference type="PANTHER" id="PTHR31948:SF72">
    <property type="entry name" value="ZINC-FINGER HOMEODOMAIN PROTEIN 10"/>
    <property type="match status" value="1"/>
</dbReference>
<dbReference type="GO" id="GO:0003700">
    <property type="term" value="F:DNA-binding transcription factor activity"/>
    <property type="evidence" value="ECO:0007669"/>
    <property type="project" value="TreeGrafter"/>
</dbReference>
<dbReference type="KEGG" id="qsa:O6P43_025463"/>
<keyword evidence="4" id="KW-0862">Zinc</keyword>
<dbReference type="PROSITE" id="PS51523">
    <property type="entry name" value="ZF_HD_DIMER"/>
    <property type="match status" value="1"/>
</dbReference>
<evidence type="ECO:0000313" key="12">
    <source>
        <dbReference type="EMBL" id="KAJ7953811.1"/>
    </source>
</evidence>
<reference evidence="12" key="1">
    <citation type="journal article" date="2023" name="Science">
        <title>Elucidation of the pathway for biosynthesis of saponin adjuvants from the soapbark tree.</title>
        <authorList>
            <person name="Reed J."/>
            <person name="Orme A."/>
            <person name="El-Demerdash A."/>
            <person name="Owen C."/>
            <person name="Martin L.B.B."/>
            <person name="Misra R.C."/>
            <person name="Kikuchi S."/>
            <person name="Rejzek M."/>
            <person name="Martin A.C."/>
            <person name="Harkess A."/>
            <person name="Leebens-Mack J."/>
            <person name="Louveau T."/>
            <person name="Stephenson M.J."/>
            <person name="Osbourn A."/>
        </authorList>
    </citation>
    <scope>NUCLEOTIDE SEQUENCE</scope>
    <source>
        <strain evidence="12">S10</strain>
    </source>
</reference>
<sequence length="272" mass="30248">MDLTTNTKMTLEKNTQITTNIKSLSFTNGLFKPTVSQPIAPPSMVVSYKECLKNHAATIGGHALDGCGEFMPSSTSNPTDPTSLKCAACGCHRNFHRRETQDSNPNFLNRHFSPSPVLPPPPAQPLLPHRGLSPSTSPSTSPSPSPSLSFPSPTSSPSPPPISHFPPSFNKSVPQMLFPHSDAYSAPSDHEQHHNINQTVAKTENPVGKKRSRTKFSQEQKEKMYMFSEKLEWKMQKGEERLVQKFCNEVGVCKRVFKVWMHNNKNRKPRSG</sequence>
<evidence type="ECO:0000256" key="7">
    <source>
        <dbReference type="ARBA" id="ARBA00023155"/>
    </source>
</evidence>
<accession>A0AAD7L8Y3</accession>
<evidence type="ECO:0000256" key="1">
    <source>
        <dbReference type="ARBA" id="ARBA00004123"/>
    </source>
</evidence>
<evidence type="ECO:0000313" key="13">
    <source>
        <dbReference type="Proteomes" id="UP001163823"/>
    </source>
</evidence>
<dbReference type="SUPFAM" id="SSF46689">
    <property type="entry name" value="Homeodomain-like"/>
    <property type="match status" value="1"/>
</dbReference>
<evidence type="ECO:0000256" key="4">
    <source>
        <dbReference type="ARBA" id="ARBA00022833"/>
    </source>
</evidence>
<keyword evidence="5" id="KW-0805">Transcription regulation</keyword>
<organism evidence="12 13">
    <name type="scientific">Quillaja saponaria</name>
    <name type="common">Soap bark tree</name>
    <dbReference type="NCBI Taxonomy" id="32244"/>
    <lineage>
        <taxon>Eukaryota</taxon>
        <taxon>Viridiplantae</taxon>
        <taxon>Streptophyta</taxon>
        <taxon>Embryophyta</taxon>
        <taxon>Tracheophyta</taxon>
        <taxon>Spermatophyta</taxon>
        <taxon>Magnoliopsida</taxon>
        <taxon>eudicotyledons</taxon>
        <taxon>Gunneridae</taxon>
        <taxon>Pentapetalae</taxon>
        <taxon>rosids</taxon>
        <taxon>fabids</taxon>
        <taxon>Fabales</taxon>
        <taxon>Quillajaceae</taxon>
        <taxon>Quillaja</taxon>
    </lineage>
</organism>
<dbReference type="EMBL" id="JARAOO010000010">
    <property type="protein sequence ID" value="KAJ7953811.1"/>
    <property type="molecule type" value="Genomic_DNA"/>
</dbReference>
<keyword evidence="7 12" id="KW-0371">Homeobox</keyword>
<evidence type="ECO:0000256" key="2">
    <source>
        <dbReference type="ARBA" id="ARBA00022723"/>
    </source>
</evidence>